<feature type="domain" description="Serine aminopeptidase S33" evidence="1">
    <location>
        <begin position="30"/>
        <end position="184"/>
    </location>
</feature>
<dbReference type="SUPFAM" id="SSF53474">
    <property type="entry name" value="alpha/beta-Hydrolases"/>
    <property type="match status" value="1"/>
</dbReference>
<name>A0A542YLB1_9MICO</name>
<evidence type="ECO:0000313" key="2">
    <source>
        <dbReference type="EMBL" id="TQL48858.1"/>
    </source>
</evidence>
<reference evidence="2 3" key="1">
    <citation type="submission" date="2019-06" db="EMBL/GenBank/DDBJ databases">
        <title>Sequencing the genomes of 1000 actinobacteria strains.</title>
        <authorList>
            <person name="Klenk H.-P."/>
        </authorList>
    </citation>
    <scope>NUCLEOTIDE SEQUENCE [LARGE SCALE GENOMIC DNA]</scope>
    <source>
        <strain evidence="2 3">DSM 26477</strain>
    </source>
</reference>
<sequence length="208" mass="22072">MRAHGKSTLIGAPADFTLDNLAAEAITGRSGPLTVIGISMGSAIALRIALNGLANVERLILIRPAFTTEPVPANLVGLLVAGQLLHDHPAARAEELFRRTRAFRDVDAVSPAGAENLLVQFRKPQARERAIRLIEIPRNRAYSTGETTQLAMPTTIIATPRDPVHPVRIAEQWHAAIPSSILTLAPARDDGLAAQTDAIRAAIAAGLG</sequence>
<dbReference type="InterPro" id="IPR022742">
    <property type="entry name" value="Hydrolase_4"/>
</dbReference>
<dbReference type="AlphaFoldDB" id="A0A542YLB1"/>
<organism evidence="2 3">
    <name type="scientific">Homoserinimonas aerilata</name>
    <dbReference type="NCBI Taxonomy" id="1162970"/>
    <lineage>
        <taxon>Bacteria</taxon>
        <taxon>Bacillati</taxon>
        <taxon>Actinomycetota</taxon>
        <taxon>Actinomycetes</taxon>
        <taxon>Micrococcales</taxon>
        <taxon>Microbacteriaceae</taxon>
        <taxon>Homoserinimonas</taxon>
    </lineage>
</organism>
<evidence type="ECO:0000313" key="3">
    <source>
        <dbReference type="Proteomes" id="UP000317998"/>
    </source>
</evidence>
<keyword evidence="2" id="KW-0378">Hydrolase</keyword>
<dbReference type="GO" id="GO:0004177">
    <property type="term" value="F:aminopeptidase activity"/>
    <property type="evidence" value="ECO:0007669"/>
    <property type="project" value="UniProtKB-KW"/>
</dbReference>
<dbReference type="InterPro" id="IPR029058">
    <property type="entry name" value="AB_hydrolase_fold"/>
</dbReference>
<accession>A0A542YLB1</accession>
<proteinExistence type="predicted"/>
<dbReference type="OrthoDB" id="4291328at2"/>
<dbReference type="Pfam" id="PF12146">
    <property type="entry name" value="Hydrolase_4"/>
    <property type="match status" value="1"/>
</dbReference>
<comment type="caution">
    <text evidence="2">The sequence shown here is derived from an EMBL/GenBank/DDBJ whole genome shotgun (WGS) entry which is preliminary data.</text>
</comment>
<keyword evidence="2" id="KW-0645">Protease</keyword>
<dbReference type="Gene3D" id="3.40.50.1820">
    <property type="entry name" value="alpha/beta hydrolase"/>
    <property type="match status" value="1"/>
</dbReference>
<protein>
    <submittedName>
        <fullName evidence="2">Serine aminopeptidase S33 family</fullName>
    </submittedName>
</protein>
<keyword evidence="3" id="KW-1185">Reference proteome</keyword>
<evidence type="ECO:0000259" key="1">
    <source>
        <dbReference type="Pfam" id="PF12146"/>
    </source>
</evidence>
<keyword evidence="2" id="KW-0031">Aminopeptidase</keyword>
<dbReference type="Proteomes" id="UP000317998">
    <property type="component" value="Unassembled WGS sequence"/>
</dbReference>
<dbReference type="EMBL" id="VFOM01000001">
    <property type="protein sequence ID" value="TQL48858.1"/>
    <property type="molecule type" value="Genomic_DNA"/>
</dbReference>
<gene>
    <name evidence="2" type="ORF">FB562_1964</name>
</gene>